<feature type="domain" description="TonB-dependent receptor-like beta-barrel" evidence="11">
    <location>
        <begin position="485"/>
        <end position="926"/>
    </location>
</feature>
<evidence type="ECO:0000256" key="2">
    <source>
        <dbReference type="ARBA" id="ARBA00022448"/>
    </source>
</evidence>
<evidence type="ECO:0000259" key="12">
    <source>
        <dbReference type="Pfam" id="PF07715"/>
    </source>
</evidence>
<keyword evidence="5 9" id="KW-0798">TonB box</keyword>
<keyword evidence="10" id="KW-0732">Signal</keyword>
<dbReference type="Pfam" id="PF13715">
    <property type="entry name" value="CarbopepD_reg_2"/>
    <property type="match status" value="1"/>
</dbReference>
<dbReference type="PANTHER" id="PTHR40980">
    <property type="entry name" value="PLUG DOMAIN-CONTAINING PROTEIN"/>
    <property type="match status" value="1"/>
</dbReference>
<sequence length="969" mass="108490">MRVALLGFFVLWMNAFAFGQQGKLVGKVTDKKTKEGVIGATVLVTGTTQAAPVDLDGSYSLPLDAGTYSITMTYVGFKPLTFPGIVIRSGQTTTLDAAMEENATSLNEVTVTGVKQTGTEVALIQDLKKSEVVVSGMSNDQIVKTLDRDAAEVVKRIPGVTVQNNNFIVIRGLAERYNTVLLNDALTPSAEVDTRSFSFDILPSSVIDRVLIFKSGAPELPGEFGGGVVKVYTKNSVLENSTSLSVSGWARSTNTFKGDYLSTNHSSTDWLGFDNNQRALPDALAGLERNKTLNAEQMNSLRQSGQLKNEFLPTSITSRPDLRISLGLNRKFEVGKAYVSNVTSISYSNTQEQYTSQRQRYTFDYKTEIAKPADQRAAPSSLYEFTDTRSLSAVRLGVIHNYQVRLNDHNRLEFRNFFNQYGTDEVVNRRGLITDGGDKRERDDYALHYQSRSIYSGQLGGSHETGKDGRTSLTWAVGYNYVNRNEPDYRLNQQERVVDEENPQPFRVIRGQGLVSSSSRFYSKLTEDTYMASGQIERRLLNRRDTISANQIKLRAGFYAEEKQRDYDSRFFNYLPVNEATYDPNIANQPLSTIFGDNNLEPLSNPRPIPGTTNRYYSGLNLVEGTNPQDRYVGKNRLVAGYVGTVIPFSDKFNLSGGVRVEYNRKTLTSGDATETPYKEARTFALPSFNATYNFNDRSLLRAGGSMSVNRPEFREVASFTYYDVNNNLFISGDTLLRTAKIYNADLRYEFYPTRAEMISVGVFYKNFRDAIEQVTASTANGEVNLTYQNAPKAYDLGVEVEVRKSLVGLTESQFLQHFNVVLNASFIHSRVQLDANDPRNKGFALPNRALQGQSPYVVNAGLFYQDTERGWQVSAQYNVMGPRITFAGDLEQNPTIIDMPRHVVDLAVTKSVGSHLEIRAGVQNLLNQEVRMYYDFDRNGKIDSNEEGKAFARYKRGVYSTLGLTYHF</sequence>
<comment type="similarity">
    <text evidence="8 9">Belongs to the TonB-dependent receptor family.</text>
</comment>
<protein>
    <submittedName>
        <fullName evidence="13">TonB-dependent receptor</fullName>
    </submittedName>
</protein>
<dbReference type="SUPFAM" id="SSF56935">
    <property type="entry name" value="Porins"/>
    <property type="match status" value="1"/>
</dbReference>
<dbReference type="Pfam" id="PF00593">
    <property type="entry name" value="TonB_dep_Rec_b-barrel"/>
    <property type="match status" value="1"/>
</dbReference>
<reference evidence="13" key="1">
    <citation type="submission" date="2023-07" db="EMBL/GenBank/DDBJ databases">
        <authorList>
            <person name="Kim M.K."/>
        </authorList>
    </citation>
    <scope>NUCLEOTIDE SEQUENCE</scope>
    <source>
        <strain evidence="13">ASUV-10-1</strain>
    </source>
</reference>
<dbReference type="EMBL" id="JAUQSY010000001">
    <property type="protein sequence ID" value="MDO7873333.1"/>
    <property type="molecule type" value="Genomic_DNA"/>
</dbReference>
<dbReference type="PROSITE" id="PS52016">
    <property type="entry name" value="TONB_DEPENDENT_REC_3"/>
    <property type="match status" value="1"/>
</dbReference>
<evidence type="ECO:0000256" key="7">
    <source>
        <dbReference type="ARBA" id="ARBA00023237"/>
    </source>
</evidence>
<dbReference type="InterPro" id="IPR012910">
    <property type="entry name" value="Plug_dom"/>
</dbReference>
<dbReference type="InterPro" id="IPR008969">
    <property type="entry name" value="CarboxyPept-like_regulatory"/>
</dbReference>
<keyword evidence="13" id="KW-0675">Receptor</keyword>
<feature type="signal peptide" evidence="10">
    <location>
        <begin position="1"/>
        <end position="19"/>
    </location>
</feature>
<comment type="caution">
    <text evidence="13">The sequence shown here is derived from an EMBL/GenBank/DDBJ whole genome shotgun (WGS) entry which is preliminary data.</text>
</comment>
<evidence type="ECO:0000256" key="4">
    <source>
        <dbReference type="ARBA" id="ARBA00022692"/>
    </source>
</evidence>
<keyword evidence="7 8" id="KW-0998">Cell outer membrane</keyword>
<dbReference type="Proteomes" id="UP001176429">
    <property type="component" value="Unassembled WGS sequence"/>
</dbReference>
<evidence type="ECO:0000256" key="3">
    <source>
        <dbReference type="ARBA" id="ARBA00022452"/>
    </source>
</evidence>
<dbReference type="Gene3D" id="2.40.170.20">
    <property type="entry name" value="TonB-dependent receptor, beta-barrel domain"/>
    <property type="match status" value="1"/>
</dbReference>
<dbReference type="InterPro" id="IPR036942">
    <property type="entry name" value="Beta-barrel_TonB_sf"/>
</dbReference>
<name>A0ABT9B591_9BACT</name>
<keyword evidence="4 8" id="KW-0812">Transmembrane</keyword>
<evidence type="ECO:0000256" key="1">
    <source>
        <dbReference type="ARBA" id="ARBA00004571"/>
    </source>
</evidence>
<feature type="chain" id="PRO_5046942476" evidence="10">
    <location>
        <begin position="20"/>
        <end position="969"/>
    </location>
</feature>
<dbReference type="InterPro" id="IPR000531">
    <property type="entry name" value="Beta-barrel_TonB"/>
</dbReference>
<dbReference type="InterPro" id="IPR037066">
    <property type="entry name" value="Plug_dom_sf"/>
</dbReference>
<keyword evidence="14" id="KW-1185">Reference proteome</keyword>
<comment type="subcellular location">
    <subcellularLocation>
        <location evidence="1 8">Cell outer membrane</location>
        <topology evidence="1 8">Multi-pass membrane protein</topology>
    </subcellularLocation>
</comment>
<gene>
    <name evidence="13" type="ORF">Q5H93_01225</name>
</gene>
<dbReference type="Gene3D" id="2.170.130.10">
    <property type="entry name" value="TonB-dependent receptor, plug domain"/>
    <property type="match status" value="1"/>
</dbReference>
<evidence type="ECO:0000256" key="10">
    <source>
        <dbReference type="SAM" id="SignalP"/>
    </source>
</evidence>
<proteinExistence type="inferred from homology"/>
<organism evidence="13 14">
    <name type="scientific">Hymenobacter aranciens</name>
    <dbReference type="NCBI Taxonomy" id="3063996"/>
    <lineage>
        <taxon>Bacteria</taxon>
        <taxon>Pseudomonadati</taxon>
        <taxon>Bacteroidota</taxon>
        <taxon>Cytophagia</taxon>
        <taxon>Cytophagales</taxon>
        <taxon>Hymenobacteraceae</taxon>
        <taxon>Hymenobacter</taxon>
    </lineage>
</organism>
<evidence type="ECO:0000313" key="13">
    <source>
        <dbReference type="EMBL" id="MDO7873333.1"/>
    </source>
</evidence>
<evidence type="ECO:0000256" key="6">
    <source>
        <dbReference type="ARBA" id="ARBA00023136"/>
    </source>
</evidence>
<evidence type="ECO:0000256" key="5">
    <source>
        <dbReference type="ARBA" id="ARBA00023077"/>
    </source>
</evidence>
<evidence type="ECO:0000256" key="8">
    <source>
        <dbReference type="PROSITE-ProRule" id="PRU01360"/>
    </source>
</evidence>
<accession>A0ABT9B591</accession>
<keyword evidence="6 8" id="KW-0472">Membrane</keyword>
<evidence type="ECO:0000256" key="9">
    <source>
        <dbReference type="RuleBase" id="RU003357"/>
    </source>
</evidence>
<evidence type="ECO:0000259" key="11">
    <source>
        <dbReference type="Pfam" id="PF00593"/>
    </source>
</evidence>
<keyword evidence="2 8" id="KW-0813">Transport</keyword>
<dbReference type="PANTHER" id="PTHR40980:SF4">
    <property type="entry name" value="TONB-DEPENDENT RECEPTOR-LIKE BETA-BARREL DOMAIN-CONTAINING PROTEIN"/>
    <property type="match status" value="1"/>
</dbReference>
<feature type="domain" description="TonB-dependent receptor plug" evidence="12">
    <location>
        <begin position="128"/>
        <end position="224"/>
    </location>
</feature>
<dbReference type="InterPro" id="IPR039426">
    <property type="entry name" value="TonB-dep_rcpt-like"/>
</dbReference>
<keyword evidence="3 8" id="KW-1134">Transmembrane beta strand</keyword>
<dbReference type="SUPFAM" id="SSF49464">
    <property type="entry name" value="Carboxypeptidase regulatory domain-like"/>
    <property type="match status" value="1"/>
</dbReference>
<evidence type="ECO:0000313" key="14">
    <source>
        <dbReference type="Proteomes" id="UP001176429"/>
    </source>
</evidence>
<dbReference type="Pfam" id="PF07715">
    <property type="entry name" value="Plug"/>
    <property type="match status" value="1"/>
</dbReference>
<dbReference type="Gene3D" id="2.60.40.1120">
    <property type="entry name" value="Carboxypeptidase-like, regulatory domain"/>
    <property type="match status" value="1"/>
</dbReference>